<gene>
    <name evidence="2" type="ORF">IAB90_06620</name>
</gene>
<sequence>MKNSKRDAIRRMQKQDALGIKRRAKNYIHIDRHVYMTFKIVMAVVIPVLFFLYSPLLIAAAVAYAAVVCVFNVNAEREMNDNYRSDCHVKMPRYDVAVAVLVVAITIVAVIVSECFSKNAGGMLEDFSSEEFEDFMDKGKMPANFSGEWFKIREILTDIGSLMTGNRSLFSSLRIGMQPPPGGGGGGGMGRPEISLSDLPLSFVFSTLFSVLNSILIFAVALLALLSLRSVKKVYRIADTGEGRKRDKLRFEKEDLHTIERDMEDIRKEQDLLLKIFEDEILEDGEGGADASQEDAFAASEN</sequence>
<feature type="transmembrane region" description="Helical" evidence="1">
    <location>
        <begin position="33"/>
        <end position="50"/>
    </location>
</feature>
<evidence type="ECO:0000313" key="2">
    <source>
        <dbReference type="EMBL" id="HIR40035.1"/>
    </source>
</evidence>
<evidence type="ECO:0000313" key="3">
    <source>
        <dbReference type="Proteomes" id="UP000824179"/>
    </source>
</evidence>
<keyword evidence="1" id="KW-0812">Transmembrane</keyword>
<name>A0A9D1DCZ1_9FIRM</name>
<comment type="caution">
    <text evidence="2">The sequence shown here is derived from an EMBL/GenBank/DDBJ whole genome shotgun (WGS) entry which is preliminary data.</text>
</comment>
<accession>A0A9D1DCZ1</accession>
<keyword evidence="1" id="KW-0472">Membrane</keyword>
<dbReference type="EMBL" id="DVHB01000114">
    <property type="protein sequence ID" value="HIR40035.1"/>
    <property type="molecule type" value="Genomic_DNA"/>
</dbReference>
<feature type="transmembrane region" description="Helical" evidence="1">
    <location>
        <begin position="96"/>
        <end position="113"/>
    </location>
</feature>
<dbReference type="Proteomes" id="UP000824179">
    <property type="component" value="Unassembled WGS sequence"/>
</dbReference>
<reference evidence="2" key="1">
    <citation type="submission" date="2020-10" db="EMBL/GenBank/DDBJ databases">
        <authorList>
            <person name="Gilroy R."/>
        </authorList>
    </citation>
    <scope>NUCLEOTIDE SEQUENCE</scope>
    <source>
        <strain evidence="2">ChiW25-3613</strain>
    </source>
</reference>
<protein>
    <recommendedName>
        <fullName evidence="4">Transmembrane protein</fullName>
    </recommendedName>
</protein>
<proteinExistence type="predicted"/>
<keyword evidence="1" id="KW-1133">Transmembrane helix</keyword>
<feature type="transmembrane region" description="Helical" evidence="1">
    <location>
        <begin position="203"/>
        <end position="226"/>
    </location>
</feature>
<feature type="transmembrane region" description="Helical" evidence="1">
    <location>
        <begin position="56"/>
        <end position="75"/>
    </location>
</feature>
<dbReference type="AlphaFoldDB" id="A0A9D1DCZ1"/>
<evidence type="ECO:0008006" key="4">
    <source>
        <dbReference type="Google" id="ProtNLM"/>
    </source>
</evidence>
<evidence type="ECO:0000256" key="1">
    <source>
        <dbReference type="SAM" id="Phobius"/>
    </source>
</evidence>
<organism evidence="2 3">
    <name type="scientific">Candidatus Coproplasma stercoripullorum</name>
    <dbReference type="NCBI Taxonomy" id="2840751"/>
    <lineage>
        <taxon>Bacteria</taxon>
        <taxon>Bacillati</taxon>
        <taxon>Bacillota</taxon>
        <taxon>Clostridia</taxon>
        <taxon>Eubacteriales</taxon>
        <taxon>Candidatus Coproplasma</taxon>
    </lineage>
</organism>
<reference evidence="2" key="2">
    <citation type="journal article" date="2021" name="PeerJ">
        <title>Extensive microbial diversity within the chicken gut microbiome revealed by metagenomics and culture.</title>
        <authorList>
            <person name="Gilroy R."/>
            <person name="Ravi A."/>
            <person name="Getino M."/>
            <person name="Pursley I."/>
            <person name="Horton D.L."/>
            <person name="Alikhan N.F."/>
            <person name="Baker D."/>
            <person name="Gharbi K."/>
            <person name="Hall N."/>
            <person name="Watson M."/>
            <person name="Adriaenssens E.M."/>
            <person name="Foster-Nyarko E."/>
            <person name="Jarju S."/>
            <person name="Secka A."/>
            <person name="Antonio M."/>
            <person name="Oren A."/>
            <person name="Chaudhuri R.R."/>
            <person name="La Ragione R."/>
            <person name="Hildebrand F."/>
            <person name="Pallen M.J."/>
        </authorList>
    </citation>
    <scope>NUCLEOTIDE SEQUENCE</scope>
    <source>
        <strain evidence="2">ChiW25-3613</strain>
    </source>
</reference>